<comment type="caution">
    <text evidence="1">The sequence shown here is derived from an EMBL/GenBank/DDBJ whole genome shotgun (WGS) entry which is preliminary data.</text>
</comment>
<evidence type="ECO:0000313" key="1">
    <source>
        <dbReference type="EMBL" id="KAJ2993215.1"/>
    </source>
</evidence>
<protein>
    <submittedName>
        <fullName evidence="1">Uncharacterized protein</fullName>
    </submittedName>
</protein>
<gene>
    <name evidence="1" type="ORF">NUW58_g1910</name>
</gene>
<name>A0ACC1PJQ7_9PEZI</name>
<reference evidence="1" key="1">
    <citation type="submission" date="2022-10" db="EMBL/GenBank/DDBJ databases">
        <title>Genome Sequence of Xylaria curta.</title>
        <authorList>
            <person name="Buettner E."/>
        </authorList>
    </citation>
    <scope>NUCLEOTIDE SEQUENCE</scope>
    <source>
        <strain evidence="1">Babe10</strain>
    </source>
</reference>
<keyword evidence="2" id="KW-1185">Reference proteome</keyword>
<organism evidence="1 2">
    <name type="scientific">Xylaria curta</name>
    <dbReference type="NCBI Taxonomy" id="42375"/>
    <lineage>
        <taxon>Eukaryota</taxon>
        <taxon>Fungi</taxon>
        <taxon>Dikarya</taxon>
        <taxon>Ascomycota</taxon>
        <taxon>Pezizomycotina</taxon>
        <taxon>Sordariomycetes</taxon>
        <taxon>Xylariomycetidae</taxon>
        <taxon>Xylariales</taxon>
        <taxon>Xylariaceae</taxon>
        <taxon>Xylaria</taxon>
    </lineage>
</organism>
<dbReference type="EMBL" id="JAPDGR010000226">
    <property type="protein sequence ID" value="KAJ2993215.1"/>
    <property type="molecule type" value="Genomic_DNA"/>
</dbReference>
<sequence length="196" mass="20856">MKTSSVATLTGAAITPDCRVLPPRCLRAQAALLIISDVPVTMLPMEAPRPLGASPGNYGFPEASAVKVHVNGRILGTRPRRNGTNVGKGHDGPLERTFQTDNPGGGVVIGFCKNRMPFHVVESEVVAVGRHNHFDQSPAESRGIATFLVDDVSSIIGKDRVRRAFESGSEGDLIAHAARHDQDRGFVADQASDIIA</sequence>
<accession>A0ACC1PJQ7</accession>
<proteinExistence type="predicted"/>
<evidence type="ECO:0000313" key="2">
    <source>
        <dbReference type="Proteomes" id="UP001143856"/>
    </source>
</evidence>
<dbReference type="Proteomes" id="UP001143856">
    <property type="component" value="Unassembled WGS sequence"/>
</dbReference>